<dbReference type="EMBL" id="FNNG01000004">
    <property type="protein sequence ID" value="SDW80069.1"/>
    <property type="molecule type" value="Genomic_DNA"/>
</dbReference>
<dbReference type="AlphaFoldDB" id="A0A1H2WJ78"/>
<evidence type="ECO:0000313" key="1">
    <source>
        <dbReference type="EMBL" id="SDW80069.1"/>
    </source>
</evidence>
<dbReference type="Proteomes" id="UP000198828">
    <property type="component" value="Unassembled WGS sequence"/>
</dbReference>
<evidence type="ECO:0000313" key="2">
    <source>
        <dbReference type="Proteomes" id="UP000198828"/>
    </source>
</evidence>
<accession>A0A1H2WJ78</accession>
<name>A0A1H2WJ78_9FIRM</name>
<dbReference type="InterPro" id="IPR019657">
    <property type="entry name" value="ComFB"/>
</dbReference>
<reference evidence="1 2" key="1">
    <citation type="submission" date="2016-10" db="EMBL/GenBank/DDBJ databases">
        <authorList>
            <person name="de Groot N.N."/>
        </authorList>
    </citation>
    <scope>NUCLEOTIDE SEQUENCE [LARGE SCALE GENOMIC DNA]</scope>
    <source>
        <strain evidence="1 2">DSM 23310</strain>
    </source>
</reference>
<dbReference type="Pfam" id="PF10719">
    <property type="entry name" value="ComFB"/>
    <property type="match status" value="1"/>
</dbReference>
<dbReference type="OrthoDB" id="1707900at2"/>
<protein>
    <submittedName>
        <fullName evidence="1">Late competence development protein ComFB</fullName>
    </submittedName>
</protein>
<organism evidence="1 2">
    <name type="scientific">Tepidimicrobium xylanilyticum</name>
    <dbReference type="NCBI Taxonomy" id="1123352"/>
    <lineage>
        <taxon>Bacteria</taxon>
        <taxon>Bacillati</taxon>
        <taxon>Bacillota</taxon>
        <taxon>Tissierellia</taxon>
        <taxon>Tissierellales</taxon>
        <taxon>Tepidimicrobiaceae</taxon>
        <taxon>Tepidimicrobium</taxon>
    </lineage>
</organism>
<dbReference type="RefSeq" id="WP_093751901.1">
    <property type="nucleotide sequence ID" value="NZ_BSYN01000001.1"/>
</dbReference>
<keyword evidence="2" id="KW-1185">Reference proteome</keyword>
<proteinExistence type="predicted"/>
<gene>
    <name evidence="1" type="ORF">SAMN05660923_01257</name>
</gene>
<sequence length="98" mass="11498">MVQNYMEVLVDEIFEEIKHLCKSCKKPYYQDDIKSVALNNLPPVYFLSSTTDAEKKAFLLDRQRRITVLAALTQAKDIVCDKCRYTKENNVEKMRDTM</sequence>